<dbReference type="RefSeq" id="WP_245250528.1">
    <property type="nucleotide sequence ID" value="NZ_JAGGKC010000007.1"/>
</dbReference>
<organism evidence="2 3">
    <name type="scientific">Youngiibacter multivorans</name>
    <dbReference type="NCBI Taxonomy" id="937251"/>
    <lineage>
        <taxon>Bacteria</taxon>
        <taxon>Bacillati</taxon>
        <taxon>Bacillota</taxon>
        <taxon>Clostridia</taxon>
        <taxon>Eubacteriales</taxon>
        <taxon>Clostridiaceae</taxon>
        <taxon>Youngiibacter</taxon>
    </lineage>
</organism>
<keyword evidence="1" id="KW-1133">Transmembrane helix</keyword>
<feature type="transmembrane region" description="Helical" evidence="1">
    <location>
        <begin position="12"/>
        <end position="32"/>
    </location>
</feature>
<comment type="caution">
    <text evidence="2">The sequence shown here is derived from an EMBL/GenBank/DDBJ whole genome shotgun (WGS) entry which is preliminary data.</text>
</comment>
<sequence>MENNKVTKTKAASIAALSLLSLVIMVLGAYYIVHSTKNGITIKVINASVPGSVFGLLVLYLGFKYWISVRKLRTEVYKPSSRFSIKNFSRKGK</sequence>
<gene>
    <name evidence="2" type="ORF">J2Z34_001084</name>
</gene>
<feature type="transmembrane region" description="Helical" evidence="1">
    <location>
        <begin position="44"/>
        <end position="63"/>
    </location>
</feature>
<dbReference type="Proteomes" id="UP001519271">
    <property type="component" value="Unassembled WGS sequence"/>
</dbReference>
<reference evidence="2 3" key="1">
    <citation type="submission" date="2021-03" db="EMBL/GenBank/DDBJ databases">
        <title>Genomic Encyclopedia of Type Strains, Phase IV (KMG-IV): sequencing the most valuable type-strain genomes for metagenomic binning, comparative biology and taxonomic classification.</title>
        <authorList>
            <person name="Goeker M."/>
        </authorList>
    </citation>
    <scope>NUCLEOTIDE SEQUENCE [LARGE SCALE GENOMIC DNA]</scope>
    <source>
        <strain evidence="2 3">DSM 6139</strain>
    </source>
</reference>
<accession>A0ABS4G239</accession>
<evidence type="ECO:0000256" key="1">
    <source>
        <dbReference type="SAM" id="Phobius"/>
    </source>
</evidence>
<protein>
    <submittedName>
        <fullName evidence="2">Uncharacterized protein</fullName>
    </submittedName>
</protein>
<keyword evidence="1" id="KW-0472">Membrane</keyword>
<proteinExistence type="predicted"/>
<keyword evidence="3" id="KW-1185">Reference proteome</keyword>
<dbReference type="EMBL" id="JAGGKC010000007">
    <property type="protein sequence ID" value="MBP1918607.1"/>
    <property type="molecule type" value="Genomic_DNA"/>
</dbReference>
<keyword evidence="1" id="KW-0812">Transmembrane</keyword>
<evidence type="ECO:0000313" key="2">
    <source>
        <dbReference type="EMBL" id="MBP1918607.1"/>
    </source>
</evidence>
<evidence type="ECO:0000313" key="3">
    <source>
        <dbReference type="Proteomes" id="UP001519271"/>
    </source>
</evidence>
<name>A0ABS4G239_9CLOT</name>